<dbReference type="Gene3D" id="3.30.565.10">
    <property type="entry name" value="Histidine kinase-like ATPase, C-terminal domain"/>
    <property type="match status" value="1"/>
</dbReference>
<comment type="function">
    <text evidence="5">This protein is involved in the repair of mismatches in DNA. It is required for dam-dependent methyl-directed DNA mismatch repair. May act as a 'molecular matchmaker', a protein that promotes the formation of a stable complex between two or more DNA-binding proteins in an ATP-dependent manner without itself being part of a final effector complex.</text>
</comment>
<evidence type="ECO:0000256" key="2">
    <source>
        <dbReference type="ARBA" id="ARBA00021975"/>
    </source>
</evidence>
<evidence type="ECO:0000313" key="9">
    <source>
        <dbReference type="EMBL" id="MBE9610377.1"/>
    </source>
</evidence>
<comment type="caution">
    <text evidence="9">The sequence shown here is derived from an EMBL/GenBank/DDBJ whole genome shotgun (WGS) entry which is preliminary data.</text>
</comment>
<dbReference type="InterPro" id="IPR014762">
    <property type="entry name" value="DNA_mismatch_repair_CS"/>
</dbReference>
<evidence type="ECO:0000256" key="5">
    <source>
        <dbReference type="HAMAP-Rule" id="MF_00149"/>
    </source>
</evidence>
<dbReference type="HAMAP" id="MF_00149">
    <property type="entry name" value="DNA_mis_repair"/>
    <property type="match status" value="1"/>
</dbReference>
<evidence type="ECO:0000259" key="8">
    <source>
        <dbReference type="SMART" id="SM01340"/>
    </source>
</evidence>
<dbReference type="PROSITE" id="PS00058">
    <property type="entry name" value="DNA_MISMATCH_REPAIR_1"/>
    <property type="match status" value="1"/>
</dbReference>
<comment type="similarity">
    <text evidence="1 5">Belongs to the DNA mismatch repair MutL/HexB family.</text>
</comment>
<dbReference type="InterPro" id="IPR037198">
    <property type="entry name" value="MutL_C_sf"/>
</dbReference>
<feature type="domain" description="DNA mismatch repair protein S5" evidence="8">
    <location>
        <begin position="208"/>
        <end position="326"/>
    </location>
</feature>
<accession>A0A8J7FM05</accession>
<keyword evidence="4 5" id="KW-0234">DNA repair</keyword>
<evidence type="ECO:0000256" key="6">
    <source>
        <dbReference type="SAM" id="MobiDB-lite"/>
    </source>
</evidence>
<dbReference type="PANTHER" id="PTHR10073">
    <property type="entry name" value="DNA MISMATCH REPAIR PROTEIN MLH, PMS, MUTL"/>
    <property type="match status" value="1"/>
</dbReference>
<protein>
    <recommendedName>
        <fullName evidence="2 5">DNA mismatch repair protein MutL</fullName>
    </recommendedName>
</protein>
<dbReference type="AlphaFoldDB" id="A0A8J7FM05"/>
<dbReference type="SMART" id="SM00853">
    <property type="entry name" value="MutL_C"/>
    <property type="match status" value="1"/>
</dbReference>
<dbReference type="CDD" id="cd16926">
    <property type="entry name" value="HATPase_MutL-MLH-PMS-like"/>
    <property type="match status" value="1"/>
</dbReference>
<dbReference type="Gene3D" id="3.30.1370.100">
    <property type="entry name" value="MutL, C-terminal domain, regulatory subdomain"/>
    <property type="match status" value="1"/>
</dbReference>
<dbReference type="Pfam" id="PF01119">
    <property type="entry name" value="DNA_mis_repair"/>
    <property type="match status" value="1"/>
</dbReference>
<dbReference type="InterPro" id="IPR036890">
    <property type="entry name" value="HATPase_C_sf"/>
</dbReference>
<organism evidence="9 10">
    <name type="scientific">Chitinilyticum piscinae</name>
    <dbReference type="NCBI Taxonomy" id="2866724"/>
    <lineage>
        <taxon>Bacteria</taxon>
        <taxon>Pseudomonadati</taxon>
        <taxon>Pseudomonadota</taxon>
        <taxon>Betaproteobacteria</taxon>
        <taxon>Neisseriales</taxon>
        <taxon>Chitinibacteraceae</taxon>
        <taxon>Chitinilyticum</taxon>
    </lineage>
</organism>
<dbReference type="GO" id="GO:0006298">
    <property type="term" value="P:mismatch repair"/>
    <property type="evidence" value="ECO:0007669"/>
    <property type="project" value="UniProtKB-UniRule"/>
</dbReference>
<dbReference type="Pfam" id="PF13589">
    <property type="entry name" value="HATPase_c_3"/>
    <property type="match status" value="1"/>
</dbReference>
<gene>
    <name evidence="5 9" type="primary">mutL</name>
    <name evidence="9" type="ORF">INR99_13635</name>
</gene>
<dbReference type="InterPro" id="IPR020568">
    <property type="entry name" value="Ribosomal_Su5_D2-typ_SF"/>
</dbReference>
<dbReference type="InterPro" id="IPR014790">
    <property type="entry name" value="MutL_C"/>
</dbReference>
<dbReference type="NCBIfam" id="NF000949">
    <property type="entry name" value="PRK00095.1-2"/>
    <property type="match status" value="1"/>
</dbReference>
<reference evidence="9 10" key="1">
    <citation type="submission" date="2020-10" db="EMBL/GenBank/DDBJ databases">
        <title>The genome sequence of Chitinilyticum litopenaei 4Y14.</title>
        <authorList>
            <person name="Liu Y."/>
        </authorList>
    </citation>
    <scope>NUCLEOTIDE SEQUENCE [LARGE SCALE GENOMIC DNA]</scope>
    <source>
        <strain evidence="9 10">4Y14</strain>
    </source>
</reference>
<dbReference type="GO" id="GO:0030983">
    <property type="term" value="F:mismatched DNA binding"/>
    <property type="evidence" value="ECO:0007669"/>
    <property type="project" value="InterPro"/>
</dbReference>
<keyword evidence="9" id="KW-0540">Nuclease</keyword>
<evidence type="ECO:0000256" key="4">
    <source>
        <dbReference type="ARBA" id="ARBA00023204"/>
    </source>
</evidence>
<dbReference type="Gene3D" id="3.30.230.10">
    <property type="match status" value="1"/>
</dbReference>
<evidence type="ECO:0000259" key="7">
    <source>
        <dbReference type="SMART" id="SM00853"/>
    </source>
</evidence>
<dbReference type="InterPro" id="IPR042121">
    <property type="entry name" value="MutL_C_regsub"/>
</dbReference>
<name>A0A8J7FM05_9NEIS</name>
<dbReference type="InterPro" id="IPR014721">
    <property type="entry name" value="Ribsml_uS5_D2-typ_fold_subgr"/>
</dbReference>
<dbReference type="InterPro" id="IPR013507">
    <property type="entry name" value="DNA_mismatch_S5_2-like"/>
</dbReference>
<sequence>MPRIQVLPDQLVNQIAAGEVVERPANALKEMLENSLDAGSQSLHIELLNGGTKLIKIVDDGCGIARDELPLALHRHATSKIASFDDLQRVATLGFRGEGLASIASVSRLTLTSRYQDASHAWRVEADHGHLGEIEPAALSLGTTIEVHELYHQLPARRKFLKSDATEFAHCAEMVKRLALANPGKQFTLLHNGRPQLRLAPGDLARRAGELLGEEFVSSGIAVNEGFGPLRLFGITGNPTLGKSSRDAQYFFVNGRYVRDKVIQHALREAYRDVLHHDRHAAYCLFLELDPESVDVNVHPTKIEVRFRESQAVYRFLLTSLTKALSATRAGAAATVPQGIDPDTGEILDKSASEIVTTPASFMPAAPSRLAAPRAPSYAELAARQQSIPLASAREGLGFYDKLIGDLRRDDDTKQGIPTEKANSKDLGNIPVSGPVQTVSAPVPPTLPSATASEPLIPPLGFALGQLHGVYILSQAAEGLIVVDMHAAHERIVYEKLKTALDLHQMPTQPLLIPHVFGAERLDVATVEDHAGEIAQLGLELSVMSPTQLAVRAVPLLLKDADVVELARAILADVRAVGISQMLAGQRNELLATMACHGAVRANRQLTLPEMNALLRDMEATERSGQCNHGRPTWFRLSMKDLDGMFMRGQ</sequence>
<dbReference type="InterPro" id="IPR002099">
    <property type="entry name" value="MutL/Mlh/PMS"/>
</dbReference>
<evidence type="ECO:0000256" key="1">
    <source>
        <dbReference type="ARBA" id="ARBA00006082"/>
    </source>
</evidence>
<dbReference type="Pfam" id="PF08676">
    <property type="entry name" value="MutL_C"/>
    <property type="match status" value="1"/>
</dbReference>
<keyword evidence="9" id="KW-0255">Endonuclease</keyword>
<dbReference type="GO" id="GO:0016887">
    <property type="term" value="F:ATP hydrolysis activity"/>
    <property type="evidence" value="ECO:0007669"/>
    <property type="project" value="InterPro"/>
</dbReference>
<dbReference type="Proteomes" id="UP000604481">
    <property type="component" value="Unassembled WGS sequence"/>
</dbReference>
<dbReference type="InterPro" id="IPR042120">
    <property type="entry name" value="MutL_C_dimsub"/>
</dbReference>
<proteinExistence type="inferred from homology"/>
<dbReference type="PANTHER" id="PTHR10073:SF12">
    <property type="entry name" value="DNA MISMATCH REPAIR PROTEIN MLH1"/>
    <property type="match status" value="1"/>
</dbReference>
<dbReference type="InterPro" id="IPR038973">
    <property type="entry name" value="MutL/Mlh/Pms-like"/>
</dbReference>
<dbReference type="GO" id="GO:0004519">
    <property type="term" value="F:endonuclease activity"/>
    <property type="evidence" value="ECO:0007669"/>
    <property type="project" value="UniProtKB-KW"/>
</dbReference>
<dbReference type="SMART" id="SM01340">
    <property type="entry name" value="DNA_mis_repair"/>
    <property type="match status" value="1"/>
</dbReference>
<evidence type="ECO:0000313" key="10">
    <source>
        <dbReference type="Proteomes" id="UP000604481"/>
    </source>
</evidence>
<dbReference type="SUPFAM" id="SSF118116">
    <property type="entry name" value="DNA mismatch repair protein MutL"/>
    <property type="match status" value="1"/>
</dbReference>
<keyword evidence="10" id="KW-1185">Reference proteome</keyword>
<keyword evidence="3 5" id="KW-0227">DNA damage</keyword>
<dbReference type="NCBIfam" id="TIGR00585">
    <property type="entry name" value="mutl"/>
    <property type="match status" value="1"/>
</dbReference>
<feature type="domain" description="MutL C-terminal dimerisation" evidence="7">
    <location>
        <begin position="463"/>
        <end position="606"/>
    </location>
</feature>
<dbReference type="CDD" id="cd03482">
    <property type="entry name" value="MutL_Trans_MutL"/>
    <property type="match status" value="1"/>
</dbReference>
<dbReference type="EMBL" id="JADFUA010000009">
    <property type="protein sequence ID" value="MBE9610377.1"/>
    <property type="molecule type" value="Genomic_DNA"/>
</dbReference>
<dbReference type="RefSeq" id="WP_194116918.1">
    <property type="nucleotide sequence ID" value="NZ_JADFUA010000009.1"/>
</dbReference>
<dbReference type="GO" id="GO:0005524">
    <property type="term" value="F:ATP binding"/>
    <property type="evidence" value="ECO:0007669"/>
    <property type="project" value="InterPro"/>
</dbReference>
<keyword evidence="9" id="KW-0378">Hydrolase</keyword>
<dbReference type="FunFam" id="3.30.565.10:FF:000003">
    <property type="entry name" value="DNA mismatch repair endonuclease MutL"/>
    <property type="match status" value="1"/>
</dbReference>
<dbReference type="InterPro" id="IPR020667">
    <property type="entry name" value="DNA_mismatch_repair_MutL"/>
</dbReference>
<feature type="region of interest" description="Disordered" evidence="6">
    <location>
        <begin position="411"/>
        <end position="431"/>
    </location>
</feature>
<dbReference type="SUPFAM" id="SSF55874">
    <property type="entry name" value="ATPase domain of HSP90 chaperone/DNA topoisomerase II/histidine kinase"/>
    <property type="match status" value="1"/>
</dbReference>
<dbReference type="GO" id="GO:0032300">
    <property type="term" value="C:mismatch repair complex"/>
    <property type="evidence" value="ECO:0007669"/>
    <property type="project" value="InterPro"/>
</dbReference>
<evidence type="ECO:0000256" key="3">
    <source>
        <dbReference type="ARBA" id="ARBA00022763"/>
    </source>
</evidence>
<dbReference type="GO" id="GO:0140664">
    <property type="term" value="F:ATP-dependent DNA damage sensor activity"/>
    <property type="evidence" value="ECO:0007669"/>
    <property type="project" value="InterPro"/>
</dbReference>
<dbReference type="SUPFAM" id="SSF54211">
    <property type="entry name" value="Ribosomal protein S5 domain 2-like"/>
    <property type="match status" value="1"/>
</dbReference>
<dbReference type="Gene3D" id="3.30.1540.20">
    <property type="entry name" value="MutL, C-terminal domain, dimerisation subdomain"/>
    <property type="match status" value="1"/>
</dbReference>